<dbReference type="InterPro" id="IPR036812">
    <property type="entry name" value="NAD(P)_OxRdtase_dom_sf"/>
</dbReference>
<dbReference type="Pfam" id="PF00248">
    <property type="entry name" value="Aldo_ket_red"/>
    <property type="match status" value="1"/>
</dbReference>
<dbReference type="GO" id="GO:0016616">
    <property type="term" value="F:oxidoreductase activity, acting on the CH-OH group of donors, NAD or NADP as acceptor"/>
    <property type="evidence" value="ECO:0007669"/>
    <property type="project" value="UniProtKB-ARBA"/>
</dbReference>
<evidence type="ECO:0000256" key="3">
    <source>
        <dbReference type="ARBA" id="ARBA00023002"/>
    </source>
</evidence>
<proteinExistence type="inferred from homology"/>
<dbReference type="STRING" id="13370.A0A448YML6"/>
<comment type="similarity">
    <text evidence="1">Belongs to the aldo/keto reductase family.</text>
</comment>
<dbReference type="PANTHER" id="PTHR43827">
    <property type="entry name" value="2,5-DIKETO-D-GLUCONIC ACID REDUCTASE"/>
    <property type="match status" value="1"/>
</dbReference>
<accession>A0A448YML6</accession>
<evidence type="ECO:0000313" key="5">
    <source>
        <dbReference type="EMBL" id="VEU22103.1"/>
    </source>
</evidence>
<dbReference type="EMBL" id="CAACVR010000018">
    <property type="protein sequence ID" value="VEU22103.1"/>
    <property type="molecule type" value="Genomic_DNA"/>
</dbReference>
<dbReference type="PANTHER" id="PTHR43827:SF3">
    <property type="entry name" value="NADP-DEPENDENT OXIDOREDUCTASE DOMAIN-CONTAINING PROTEIN"/>
    <property type="match status" value="1"/>
</dbReference>
<dbReference type="InterPro" id="IPR020471">
    <property type="entry name" value="AKR"/>
</dbReference>
<gene>
    <name evidence="5" type="ORF">BRENAR_LOCUS2835</name>
</gene>
<keyword evidence="3" id="KW-0560">Oxidoreductase</keyword>
<dbReference type="InterPro" id="IPR018170">
    <property type="entry name" value="Aldo/ket_reductase_CS"/>
</dbReference>
<evidence type="ECO:0000256" key="1">
    <source>
        <dbReference type="ARBA" id="ARBA00007905"/>
    </source>
</evidence>
<dbReference type="Proteomes" id="UP000290900">
    <property type="component" value="Unassembled WGS sequence"/>
</dbReference>
<sequence>MGSWGAPLLKEKVLIDIAEKHGVSAANVAISWGIQRGTVLIPRSVKLERIVSNSKIITLSDEDMERINSIQKVTKKRLVSPDWGIDVFNTDYRFNALPNAGQ</sequence>
<dbReference type="InParanoid" id="A0A448YML6"/>
<dbReference type="PROSITE" id="PS00063">
    <property type="entry name" value="ALDOKETO_REDUCTASE_3"/>
    <property type="match status" value="1"/>
</dbReference>
<evidence type="ECO:0000313" key="6">
    <source>
        <dbReference type="Proteomes" id="UP000290900"/>
    </source>
</evidence>
<dbReference type="AlphaFoldDB" id="A0A448YML6"/>
<dbReference type="OrthoDB" id="5772781at2759"/>
<dbReference type="InterPro" id="IPR023210">
    <property type="entry name" value="NADP_OxRdtase_dom"/>
</dbReference>
<protein>
    <submittedName>
        <fullName evidence="5">DEKNAAC103135</fullName>
    </submittedName>
</protein>
<evidence type="ECO:0000256" key="2">
    <source>
        <dbReference type="ARBA" id="ARBA00022857"/>
    </source>
</evidence>
<name>A0A448YML6_BRENA</name>
<dbReference type="Gene3D" id="3.20.20.100">
    <property type="entry name" value="NADP-dependent oxidoreductase domain"/>
    <property type="match status" value="1"/>
</dbReference>
<reference evidence="5 6" key="1">
    <citation type="submission" date="2018-12" db="EMBL/GenBank/DDBJ databases">
        <authorList>
            <person name="Tiukova I."/>
            <person name="Dainat J."/>
        </authorList>
    </citation>
    <scope>NUCLEOTIDE SEQUENCE [LARGE SCALE GENOMIC DNA]</scope>
</reference>
<keyword evidence="6" id="KW-1185">Reference proteome</keyword>
<evidence type="ECO:0000259" key="4">
    <source>
        <dbReference type="Pfam" id="PF00248"/>
    </source>
</evidence>
<dbReference type="SUPFAM" id="SSF51430">
    <property type="entry name" value="NAD(P)-linked oxidoreductase"/>
    <property type="match status" value="1"/>
</dbReference>
<organism evidence="5 6">
    <name type="scientific">Brettanomyces naardenensis</name>
    <name type="common">Yeast</name>
    <dbReference type="NCBI Taxonomy" id="13370"/>
    <lineage>
        <taxon>Eukaryota</taxon>
        <taxon>Fungi</taxon>
        <taxon>Dikarya</taxon>
        <taxon>Ascomycota</taxon>
        <taxon>Saccharomycotina</taxon>
        <taxon>Pichiomycetes</taxon>
        <taxon>Pichiales</taxon>
        <taxon>Pichiaceae</taxon>
        <taxon>Brettanomyces</taxon>
    </lineage>
</organism>
<keyword evidence="2" id="KW-0521">NADP</keyword>
<feature type="domain" description="NADP-dependent oxidoreductase" evidence="4">
    <location>
        <begin position="12"/>
        <end position="71"/>
    </location>
</feature>